<feature type="non-terminal residue" evidence="1">
    <location>
        <position position="40"/>
    </location>
</feature>
<dbReference type="Proteomes" id="UP000016412">
    <property type="component" value="Unassembled WGS sequence"/>
</dbReference>
<proteinExistence type="predicted"/>
<sequence length="40" mass="4699">MRDLQRARSAKFPAQDFFASPIKEKRAKRFSTLDLKNNSE</sequence>
<gene>
    <name evidence="1" type="ORF">HMPREF1325_1049</name>
</gene>
<dbReference type="AlphaFoldDB" id="U1FJY5"/>
<evidence type="ECO:0000313" key="2">
    <source>
        <dbReference type="Proteomes" id="UP000016412"/>
    </source>
</evidence>
<organism evidence="1 2">
    <name type="scientific">Treponema socranskii subsp. socranskii VPI DR56BR1116 = ATCC 35536</name>
    <dbReference type="NCBI Taxonomy" id="1125725"/>
    <lineage>
        <taxon>Bacteria</taxon>
        <taxon>Pseudomonadati</taxon>
        <taxon>Spirochaetota</taxon>
        <taxon>Spirochaetia</taxon>
        <taxon>Spirochaetales</taxon>
        <taxon>Treponemataceae</taxon>
        <taxon>Treponema</taxon>
    </lineage>
</organism>
<comment type="caution">
    <text evidence="1">The sequence shown here is derived from an EMBL/GenBank/DDBJ whole genome shotgun (WGS) entry which is preliminary data.</text>
</comment>
<dbReference type="EMBL" id="AUZJ01000064">
    <property type="protein sequence ID" value="ERF59651.1"/>
    <property type="molecule type" value="Genomic_DNA"/>
</dbReference>
<accession>U1FJY5</accession>
<name>U1FJY5_TRESO</name>
<reference evidence="1 2" key="1">
    <citation type="submission" date="2013-08" db="EMBL/GenBank/DDBJ databases">
        <authorList>
            <person name="Durkin A.S."/>
            <person name="Haft D.R."/>
            <person name="McCorrison J."/>
            <person name="Torralba M."/>
            <person name="Gillis M."/>
            <person name="Haft D.H."/>
            <person name="Methe B."/>
            <person name="Sutton G."/>
            <person name="Nelson K.E."/>
        </authorList>
    </citation>
    <scope>NUCLEOTIDE SEQUENCE [LARGE SCALE GENOMIC DNA]</scope>
    <source>
        <strain evidence="1 2">VPI DR56BR1116</strain>
    </source>
</reference>
<protein>
    <submittedName>
        <fullName evidence="1">Uncharacterized protein</fullName>
    </submittedName>
</protein>
<evidence type="ECO:0000313" key="1">
    <source>
        <dbReference type="EMBL" id="ERF59651.1"/>
    </source>
</evidence>